<dbReference type="AlphaFoldDB" id="E5Y9I9"/>
<dbReference type="InterPro" id="IPR003594">
    <property type="entry name" value="HATPase_dom"/>
</dbReference>
<sequence length="887" mass="99502">MKSYSGIPYTTGKQAADDVKTQLVGFIKIPKWLLGLCLITVFYILFVCFSMYKIGDSTTQLYEYPYTVSRKAQEMKTALYGIRISLPSLLATPDITAAQINDLLQKQRAMQDKSLEEITLKFRGNEKELAYLKRCMAELREARKNMVNNLLGNLDFQYINAYYAREVLPHFEKVDKLLGNLGDAAEHRGNAILAEMDKLRTFSIIATLLMGISIILLILHTRKLEWDKYKESAYREKLLNLLAANIDEIFFISREDKSFEYVSSNSERVIGVPPEKFIHDYRKLYSLLACKDSDWLRAVLDDTSSNMKERDIVLGEEGRRFNIRVYPIFLNGVLSQRIIVLFDQTKEFAYRQALSDALENARNANTAKSNFLSHMSHEIRTPMNAIIGMTVIALTRLDDRSRMEDCLTKIALSSRHLLGLINDVLDMSKIEGGKLTIAHEPFNFKISLQGVINLIQPQALERGLDFEVSLSGVDEEELLGDALRLNQILINILSNALKFTPVGGSIRLEVHQLHKKNNNVQFRFVIRDTGIGMSQEFIKRLYTPFEQATSSTASKFGGTGLGMAITKNLVSLLGGTIFVKSEEGRGTEFTVELPFGLSGRQLEKGKGELEPLKVLVVDDDYDTCEHACLLLDKMGLRTRWVLSGAEAVKVVQESHVSGDGYDVCFIDWKMPDMDGMETVRRIRNEVGPETLIIIISAYDWGAIEEKARAIGVNGFIAKPFFASNLYNTLTSLTRRTAPKREIEVSAPPESETETAHQHYDFTGKHILLVEDNEFNREVAQEFLEMTGATVESAENGSEGVALFTASETGQYDIILMDVQMPVMDGYEATRAIRASVHPDANSIPILAMTANAFNEDVAAAVAAGMNGHIAKPIDVTALYRLLASHFK</sequence>
<dbReference type="Gene3D" id="1.10.287.130">
    <property type="match status" value="1"/>
</dbReference>
<evidence type="ECO:0000259" key="7">
    <source>
        <dbReference type="PROSITE" id="PS50110"/>
    </source>
</evidence>
<dbReference type="Gene3D" id="3.30.565.10">
    <property type="entry name" value="Histidine kinase-like ATPase, C-terminal domain"/>
    <property type="match status" value="1"/>
</dbReference>
<evidence type="ECO:0000259" key="6">
    <source>
        <dbReference type="PROSITE" id="PS50109"/>
    </source>
</evidence>
<dbReference type="Pfam" id="PF00512">
    <property type="entry name" value="HisKA"/>
    <property type="match status" value="1"/>
</dbReference>
<comment type="caution">
    <text evidence="8">The sequence shown here is derived from an EMBL/GenBank/DDBJ whole genome shotgun (WGS) entry which is preliminary data.</text>
</comment>
<protein>
    <recommendedName>
        <fullName evidence="2">histidine kinase</fullName>
        <ecNumber evidence="2">2.7.13.3</ecNumber>
    </recommendedName>
</protein>
<evidence type="ECO:0000256" key="2">
    <source>
        <dbReference type="ARBA" id="ARBA00012438"/>
    </source>
</evidence>
<gene>
    <name evidence="8" type="ORF">HMPREF0179_02904</name>
</gene>
<dbReference type="STRING" id="563192.HMPREF0179_02904"/>
<evidence type="ECO:0000313" key="8">
    <source>
        <dbReference type="EMBL" id="EFV43381.1"/>
    </source>
</evidence>
<feature type="domain" description="Response regulatory" evidence="7">
    <location>
        <begin position="613"/>
        <end position="733"/>
    </location>
</feature>
<keyword evidence="5" id="KW-0472">Membrane</keyword>
<dbReference type="EMBL" id="ADCP02000001">
    <property type="protein sequence ID" value="EFV43381.1"/>
    <property type="molecule type" value="Genomic_DNA"/>
</dbReference>
<dbReference type="EC" id="2.7.13.3" evidence="2"/>
<dbReference type="InterPro" id="IPR036097">
    <property type="entry name" value="HisK_dim/P_sf"/>
</dbReference>
<feature type="domain" description="Histidine kinase" evidence="6">
    <location>
        <begin position="374"/>
        <end position="597"/>
    </location>
</feature>
<keyword evidence="9" id="KW-1185">Reference proteome</keyword>
<feature type="transmembrane region" description="Helical" evidence="5">
    <location>
        <begin position="202"/>
        <end position="220"/>
    </location>
</feature>
<dbReference type="SMART" id="SM00388">
    <property type="entry name" value="HisKA"/>
    <property type="match status" value="1"/>
</dbReference>
<comment type="catalytic activity">
    <reaction evidence="1">
        <text>ATP + protein L-histidine = ADP + protein N-phospho-L-histidine.</text>
        <dbReference type="EC" id="2.7.13.3"/>
    </reaction>
</comment>
<dbReference type="Pfam" id="PF00072">
    <property type="entry name" value="Response_reg"/>
    <property type="match status" value="2"/>
</dbReference>
<dbReference type="InterPro" id="IPR004358">
    <property type="entry name" value="Sig_transdc_His_kin-like_C"/>
</dbReference>
<dbReference type="InterPro" id="IPR011006">
    <property type="entry name" value="CheY-like_superfamily"/>
</dbReference>
<dbReference type="PANTHER" id="PTHR45339:SF5">
    <property type="entry name" value="HISTIDINE KINASE"/>
    <property type="match status" value="1"/>
</dbReference>
<reference evidence="8 9" key="2">
    <citation type="submission" date="2013-04" db="EMBL/GenBank/DDBJ databases">
        <title>The Genome Sequence of Bilophila wadsworthia 3_1_6.</title>
        <authorList>
            <consortium name="The Broad Institute Genomics Platform"/>
            <person name="Earl A."/>
            <person name="Ward D."/>
            <person name="Feldgarden M."/>
            <person name="Gevers D."/>
            <person name="Sibley C."/>
            <person name="Strauss J."/>
            <person name="Allen-Vercoe E."/>
            <person name="Walker B."/>
            <person name="Young S."/>
            <person name="Zeng Q."/>
            <person name="Gargeya S."/>
            <person name="Fitzgerald M."/>
            <person name="Haas B."/>
            <person name="Abouelleil A."/>
            <person name="Allen A.W."/>
            <person name="Alvarado L."/>
            <person name="Arachchi H.M."/>
            <person name="Berlin A.M."/>
            <person name="Chapman S.B."/>
            <person name="Gainer-Dewar J."/>
            <person name="Goldberg J."/>
            <person name="Griggs A."/>
            <person name="Gujja S."/>
            <person name="Hansen M."/>
            <person name="Howarth C."/>
            <person name="Imamovic A."/>
            <person name="Ireland A."/>
            <person name="Larimer J."/>
            <person name="McCowan C."/>
            <person name="Murphy C."/>
            <person name="Pearson M."/>
            <person name="Poon T.W."/>
            <person name="Priest M."/>
            <person name="Roberts A."/>
            <person name="Saif S."/>
            <person name="Shea T."/>
            <person name="Sisk P."/>
            <person name="Sykes S."/>
            <person name="Wortman J."/>
            <person name="Nusbaum C."/>
            <person name="Birren B."/>
        </authorList>
    </citation>
    <scope>NUCLEOTIDE SEQUENCE [LARGE SCALE GENOMIC DNA]</scope>
    <source>
        <strain evidence="8 9">3_1_6</strain>
    </source>
</reference>
<dbReference type="SUPFAM" id="SSF47384">
    <property type="entry name" value="Homodimeric domain of signal transducing histidine kinase"/>
    <property type="match status" value="1"/>
</dbReference>
<dbReference type="PROSITE" id="PS50109">
    <property type="entry name" value="HIS_KIN"/>
    <property type="match status" value="1"/>
</dbReference>
<dbReference type="SUPFAM" id="SSF52172">
    <property type="entry name" value="CheY-like"/>
    <property type="match status" value="2"/>
</dbReference>
<dbReference type="CDD" id="cd00082">
    <property type="entry name" value="HisKA"/>
    <property type="match status" value="1"/>
</dbReference>
<dbReference type="SMART" id="SM00387">
    <property type="entry name" value="HATPase_c"/>
    <property type="match status" value="1"/>
</dbReference>
<reference evidence="8 9" key="1">
    <citation type="submission" date="2010-10" db="EMBL/GenBank/DDBJ databases">
        <authorList>
            <consortium name="The Broad Institute Genome Sequencing Platform"/>
            <person name="Ward D."/>
            <person name="Earl A."/>
            <person name="Feldgarden M."/>
            <person name="Young S.K."/>
            <person name="Gargeya S."/>
            <person name="Zeng Q."/>
            <person name="Alvarado L."/>
            <person name="Berlin A."/>
            <person name="Bochicchio J."/>
            <person name="Chapman S.B."/>
            <person name="Chen Z."/>
            <person name="Freedman E."/>
            <person name="Gellesch M."/>
            <person name="Goldberg J."/>
            <person name="Griggs A."/>
            <person name="Gujja S."/>
            <person name="Heilman E."/>
            <person name="Heiman D."/>
            <person name="Howarth C."/>
            <person name="Mehta T."/>
            <person name="Neiman D."/>
            <person name="Pearson M."/>
            <person name="Roberts A."/>
            <person name="Saif S."/>
            <person name="Shea T."/>
            <person name="Shenoy N."/>
            <person name="Sisk P."/>
            <person name="Stolte C."/>
            <person name="Sykes S."/>
            <person name="White J."/>
            <person name="Yandava C."/>
            <person name="Allen-Vercoe E."/>
            <person name="Sibley C."/>
            <person name="Ambrose C.E."/>
            <person name="Strauss J."/>
            <person name="Daigneault M."/>
            <person name="Haas B."/>
            <person name="Nusbaum C."/>
            <person name="Birren B."/>
        </authorList>
    </citation>
    <scope>NUCLEOTIDE SEQUENCE [LARGE SCALE GENOMIC DNA]</scope>
    <source>
        <strain evidence="8 9">3_1_6</strain>
    </source>
</reference>
<keyword evidence="5" id="KW-1133">Transmembrane helix</keyword>
<dbReference type="Pfam" id="PF02518">
    <property type="entry name" value="HATPase_c"/>
    <property type="match status" value="1"/>
</dbReference>
<dbReference type="InterPro" id="IPR036890">
    <property type="entry name" value="HATPase_C_sf"/>
</dbReference>
<dbReference type="PRINTS" id="PR00344">
    <property type="entry name" value="BCTRLSENSOR"/>
</dbReference>
<feature type="modified residue" description="4-aspartylphosphate" evidence="4">
    <location>
        <position position="667"/>
    </location>
</feature>
<evidence type="ECO:0000313" key="9">
    <source>
        <dbReference type="Proteomes" id="UP000006034"/>
    </source>
</evidence>
<dbReference type="FunFam" id="3.30.565.10:FF:000010">
    <property type="entry name" value="Sensor histidine kinase RcsC"/>
    <property type="match status" value="1"/>
</dbReference>
<dbReference type="PROSITE" id="PS50110">
    <property type="entry name" value="RESPONSE_REGULATORY"/>
    <property type="match status" value="2"/>
</dbReference>
<evidence type="ECO:0000256" key="5">
    <source>
        <dbReference type="SAM" id="Phobius"/>
    </source>
</evidence>
<dbReference type="OrthoDB" id="5291616at2"/>
<name>E5Y9I9_BILW3</name>
<feature type="transmembrane region" description="Helical" evidence="5">
    <location>
        <begin position="32"/>
        <end position="52"/>
    </location>
</feature>
<dbReference type="Proteomes" id="UP000006034">
    <property type="component" value="Unassembled WGS sequence"/>
</dbReference>
<dbReference type="CDD" id="cd16922">
    <property type="entry name" value="HATPase_EvgS-ArcB-TorS-like"/>
    <property type="match status" value="1"/>
</dbReference>
<feature type="domain" description="Response regulatory" evidence="7">
    <location>
        <begin position="765"/>
        <end position="886"/>
    </location>
</feature>
<organism evidence="8 9">
    <name type="scientific">Bilophila wadsworthia (strain 3_1_6)</name>
    <dbReference type="NCBI Taxonomy" id="563192"/>
    <lineage>
        <taxon>Bacteria</taxon>
        <taxon>Pseudomonadati</taxon>
        <taxon>Thermodesulfobacteriota</taxon>
        <taxon>Desulfovibrionia</taxon>
        <taxon>Desulfovibrionales</taxon>
        <taxon>Desulfovibrionaceae</taxon>
        <taxon>Bilophila</taxon>
    </lineage>
</organism>
<evidence type="ECO:0000256" key="1">
    <source>
        <dbReference type="ARBA" id="ARBA00000085"/>
    </source>
</evidence>
<evidence type="ECO:0000256" key="4">
    <source>
        <dbReference type="PROSITE-ProRule" id="PRU00169"/>
    </source>
</evidence>
<dbReference type="InterPro" id="IPR003661">
    <property type="entry name" value="HisK_dim/P_dom"/>
</dbReference>
<evidence type="ECO:0000256" key="3">
    <source>
        <dbReference type="ARBA" id="ARBA00022553"/>
    </source>
</evidence>
<dbReference type="Gene3D" id="3.40.50.2300">
    <property type="match status" value="2"/>
</dbReference>
<dbReference type="SUPFAM" id="SSF55874">
    <property type="entry name" value="ATPase domain of HSP90 chaperone/DNA topoisomerase II/histidine kinase"/>
    <property type="match status" value="1"/>
</dbReference>
<accession>E5Y9I9</accession>
<dbReference type="eggNOG" id="COG2205">
    <property type="taxonomic scope" value="Bacteria"/>
</dbReference>
<dbReference type="InterPro" id="IPR001789">
    <property type="entry name" value="Sig_transdc_resp-reg_receiver"/>
</dbReference>
<keyword evidence="3 4" id="KW-0597">Phosphoprotein</keyword>
<dbReference type="PANTHER" id="PTHR45339">
    <property type="entry name" value="HYBRID SIGNAL TRANSDUCTION HISTIDINE KINASE J"/>
    <property type="match status" value="1"/>
</dbReference>
<dbReference type="SMART" id="SM00448">
    <property type="entry name" value="REC"/>
    <property type="match status" value="2"/>
</dbReference>
<dbReference type="Gene3D" id="3.30.450.20">
    <property type="entry name" value="PAS domain"/>
    <property type="match status" value="1"/>
</dbReference>
<dbReference type="HOGENOM" id="CLU_000445_114_21_7"/>
<dbReference type="eggNOG" id="COG0784">
    <property type="taxonomic scope" value="Bacteria"/>
</dbReference>
<dbReference type="RefSeq" id="WP_005029102.1">
    <property type="nucleotide sequence ID" value="NZ_KE150238.1"/>
</dbReference>
<dbReference type="CDD" id="cd17546">
    <property type="entry name" value="REC_hyHK_CKI1_RcsC-like"/>
    <property type="match status" value="2"/>
</dbReference>
<dbReference type="GeneID" id="78084708"/>
<dbReference type="InterPro" id="IPR005467">
    <property type="entry name" value="His_kinase_dom"/>
</dbReference>
<keyword evidence="5" id="KW-0812">Transmembrane</keyword>
<dbReference type="GO" id="GO:0000155">
    <property type="term" value="F:phosphorelay sensor kinase activity"/>
    <property type="evidence" value="ECO:0007669"/>
    <property type="project" value="InterPro"/>
</dbReference>
<proteinExistence type="predicted"/>
<feature type="modified residue" description="4-aspartylphosphate" evidence="4">
    <location>
        <position position="817"/>
    </location>
</feature>